<comment type="caution">
    <text evidence="1">The sequence shown here is derived from an EMBL/GenBank/DDBJ whole genome shotgun (WGS) entry which is preliminary data.</text>
</comment>
<dbReference type="Proteomes" id="UP001430848">
    <property type="component" value="Unassembled WGS sequence"/>
</dbReference>
<evidence type="ECO:0000313" key="1">
    <source>
        <dbReference type="EMBL" id="KAK7736824.1"/>
    </source>
</evidence>
<evidence type="ECO:0008006" key="3">
    <source>
        <dbReference type="Google" id="ProtNLM"/>
    </source>
</evidence>
<dbReference type="Gene3D" id="3.10.450.50">
    <property type="match status" value="1"/>
</dbReference>
<dbReference type="PANTHER" id="PTHR39401">
    <property type="entry name" value="SNOAL-LIKE DOMAIN-CONTAINING PROTEIN"/>
    <property type="match status" value="1"/>
</dbReference>
<name>A0ABR1PHH5_DIAER</name>
<proteinExistence type="predicted"/>
<protein>
    <recommendedName>
        <fullName evidence="3">SnoaL-like domain-containing protein</fullName>
    </recommendedName>
</protein>
<accession>A0ABR1PHH5</accession>
<dbReference type="InterPro" id="IPR032710">
    <property type="entry name" value="NTF2-like_dom_sf"/>
</dbReference>
<keyword evidence="2" id="KW-1185">Reference proteome</keyword>
<dbReference type="SUPFAM" id="SSF54427">
    <property type="entry name" value="NTF2-like"/>
    <property type="match status" value="1"/>
</dbReference>
<evidence type="ECO:0000313" key="2">
    <source>
        <dbReference type="Proteomes" id="UP001430848"/>
    </source>
</evidence>
<dbReference type="EMBL" id="JAKNSF020000009">
    <property type="protein sequence ID" value="KAK7736824.1"/>
    <property type="molecule type" value="Genomic_DNA"/>
</dbReference>
<dbReference type="PANTHER" id="PTHR39401:SF1">
    <property type="entry name" value="SNOAL-LIKE DOMAIN-CONTAINING PROTEIN"/>
    <property type="match status" value="1"/>
</dbReference>
<reference evidence="1 2" key="1">
    <citation type="submission" date="2024-02" db="EMBL/GenBank/DDBJ databases">
        <title>De novo assembly and annotation of 12 fungi associated with fruit tree decline syndrome in Ontario, Canada.</title>
        <authorList>
            <person name="Sulman M."/>
            <person name="Ellouze W."/>
            <person name="Ilyukhin E."/>
        </authorList>
    </citation>
    <scope>NUCLEOTIDE SEQUENCE [LARGE SCALE GENOMIC DNA]</scope>
    <source>
        <strain evidence="1 2">M169</strain>
    </source>
</reference>
<gene>
    <name evidence="1" type="ORF">SLS63_003173</name>
</gene>
<organism evidence="1 2">
    <name type="scientific">Diaporthe eres</name>
    <name type="common">Phomopsis oblonga</name>
    <dbReference type="NCBI Taxonomy" id="83184"/>
    <lineage>
        <taxon>Eukaryota</taxon>
        <taxon>Fungi</taxon>
        <taxon>Dikarya</taxon>
        <taxon>Ascomycota</taxon>
        <taxon>Pezizomycotina</taxon>
        <taxon>Sordariomycetes</taxon>
        <taxon>Sordariomycetidae</taxon>
        <taxon>Diaporthales</taxon>
        <taxon>Diaporthaceae</taxon>
        <taxon>Diaporthe</taxon>
        <taxon>Diaporthe eres species complex</taxon>
    </lineage>
</organism>
<sequence>MSNYSPAYPANVQVDAGIKEFITKFYGVSDTPGKNQEWLDFFRDDATLVMALQEASGKTDILKVREGMWEKVQARRHTVYQVFPATFDRAEAEGGGGEEEVELMLYGDVVYRLKGSADGEETKVDWAGRARLRRAVGGGEWKFAYYRVYLQR</sequence>